<dbReference type="Pfam" id="PF00447">
    <property type="entry name" value="HSF_DNA-bind"/>
    <property type="match status" value="1"/>
</dbReference>
<dbReference type="InterPro" id="IPR036388">
    <property type="entry name" value="WH-like_DNA-bd_sf"/>
</dbReference>
<dbReference type="GO" id="GO:0003700">
    <property type="term" value="F:DNA-binding transcription factor activity"/>
    <property type="evidence" value="ECO:0007669"/>
    <property type="project" value="InterPro"/>
</dbReference>
<feature type="region of interest" description="Disordered" evidence="6">
    <location>
        <begin position="384"/>
        <end position="441"/>
    </location>
</feature>
<feature type="compositionally biased region" description="Low complexity" evidence="6">
    <location>
        <begin position="320"/>
        <end position="338"/>
    </location>
</feature>
<keyword evidence="9" id="KW-1185">Reference proteome</keyword>
<accession>A0A367J6G8</accession>
<sequence>MVLPRFYKHNTFASFVRQLNMYDFHKIPHIQQGVMIAESAYEIWEFSNPYFQRGRPDQLILVTRKKNKEKDTMNSDSPTISSLAEDIEIVKAYQKSIGDQLKNLHRDNEIIWHETLNSRDKYYKHQEAIHKILLFLTAVFSTDQITSSNSNIIPANLIEEAATLADVTVSQDEVNKLKSSDAALGPSALTNVLSSVLKLYSDDGYKEVKDESDVKQEYAALDVEDVDVPSLTEFSQTINTATLSANSITQDIDVLQKNIESLAHDLGIDPTMCDNELNMDQFQNNYNTWHNQKMYTINDYIFQANAPSNEKSPRRNVAANPNPSQSSFSFQTPFSSYSKQPQPLFQRRQIKAKSQDKPALPIETNIMQPQPRINIKQNNIYRHFTSSDSDSFGPNYPSGDLSEYEQTTSTKGNRSSSANVYKSGSAGTTDIAKNSRNPNDI</sequence>
<dbReference type="OrthoDB" id="60033at2759"/>
<evidence type="ECO:0000256" key="2">
    <source>
        <dbReference type="ARBA" id="ARBA00006403"/>
    </source>
</evidence>
<evidence type="ECO:0000313" key="9">
    <source>
        <dbReference type="Proteomes" id="UP000253551"/>
    </source>
</evidence>
<dbReference type="STRING" id="4846.A0A367J6G8"/>
<dbReference type="GO" id="GO:0005634">
    <property type="term" value="C:nucleus"/>
    <property type="evidence" value="ECO:0007669"/>
    <property type="project" value="UniProtKB-SubCell"/>
</dbReference>
<comment type="subcellular location">
    <subcellularLocation>
        <location evidence="1">Nucleus</location>
    </subcellularLocation>
</comment>
<feature type="domain" description="HSF-type DNA-binding" evidence="7">
    <location>
        <begin position="1"/>
        <end position="65"/>
    </location>
</feature>
<dbReference type="InterPro" id="IPR036390">
    <property type="entry name" value="WH_DNA-bd_sf"/>
</dbReference>
<comment type="similarity">
    <text evidence="2 5">Belongs to the HSF family.</text>
</comment>
<evidence type="ECO:0000259" key="7">
    <source>
        <dbReference type="SMART" id="SM00415"/>
    </source>
</evidence>
<dbReference type="PANTHER" id="PTHR10015">
    <property type="entry name" value="HEAT SHOCK TRANSCRIPTION FACTOR"/>
    <property type="match status" value="1"/>
</dbReference>
<comment type="caution">
    <text evidence="8">The sequence shown here is derived from an EMBL/GenBank/DDBJ whole genome shotgun (WGS) entry which is preliminary data.</text>
</comment>
<dbReference type="SMART" id="SM00415">
    <property type="entry name" value="HSF"/>
    <property type="match status" value="1"/>
</dbReference>
<organism evidence="8 9">
    <name type="scientific">Rhizopus stolonifer</name>
    <name type="common">Rhizopus nigricans</name>
    <dbReference type="NCBI Taxonomy" id="4846"/>
    <lineage>
        <taxon>Eukaryota</taxon>
        <taxon>Fungi</taxon>
        <taxon>Fungi incertae sedis</taxon>
        <taxon>Mucoromycota</taxon>
        <taxon>Mucoromycotina</taxon>
        <taxon>Mucoromycetes</taxon>
        <taxon>Mucorales</taxon>
        <taxon>Mucorineae</taxon>
        <taxon>Rhizopodaceae</taxon>
        <taxon>Rhizopus</taxon>
    </lineage>
</organism>
<proteinExistence type="inferred from homology"/>
<feature type="compositionally biased region" description="Polar residues" evidence="6">
    <location>
        <begin position="404"/>
        <end position="441"/>
    </location>
</feature>
<evidence type="ECO:0000256" key="1">
    <source>
        <dbReference type="ARBA" id="ARBA00004123"/>
    </source>
</evidence>
<dbReference type="GO" id="GO:0043565">
    <property type="term" value="F:sequence-specific DNA binding"/>
    <property type="evidence" value="ECO:0007669"/>
    <property type="project" value="InterPro"/>
</dbReference>
<dbReference type="AlphaFoldDB" id="A0A367J6G8"/>
<dbReference type="EMBL" id="PJQM01004199">
    <property type="protein sequence ID" value="RCH85331.1"/>
    <property type="molecule type" value="Genomic_DNA"/>
</dbReference>
<gene>
    <name evidence="8" type="primary">HSF1_1</name>
    <name evidence="8" type="ORF">CU098_002135</name>
</gene>
<dbReference type="PANTHER" id="PTHR10015:SF427">
    <property type="entry name" value="HEAT SHOCK FACTOR PROTEIN"/>
    <property type="match status" value="1"/>
</dbReference>
<dbReference type="Gene3D" id="1.10.10.10">
    <property type="entry name" value="Winged helix-like DNA-binding domain superfamily/Winged helix DNA-binding domain"/>
    <property type="match status" value="1"/>
</dbReference>
<evidence type="ECO:0000256" key="6">
    <source>
        <dbReference type="SAM" id="MobiDB-lite"/>
    </source>
</evidence>
<dbReference type="InterPro" id="IPR000232">
    <property type="entry name" value="HSF_DNA-bd"/>
</dbReference>
<evidence type="ECO:0000256" key="4">
    <source>
        <dbReference type="ARBA" id="ARBA00023242"/>
    </source>
</evidence>
<dbReference type="Proteomes" id="UP000253551">
    <property type="component" value="Unassembled WGS sequence"/>
</dbReference>
<dbReference type="SUPFAM" id="SSF46785">
    <property type="entry name" value="Winged helix' DNA-binding domain"/>
    <property type="match status" value="1"/>
</dbReference>
<evidence type="ECO:0000313" key="8">
    <source>
        <dbReference type="EMBL" id="RCH85331.1"/>
    </source>
</evidence>
<protein>
    <submittedName>
        <fullName evidence="8">Stress-responsive transcription factor hsf1</fullName>
    </submittedName>
</protein>
<evidence type="ECO:0000256" key="3">
    <source>
        <dbReference type="ARBA" id="ARBA00023125"/>
    </source>
</evidence>
<name>A0A367J6G8_RHIST</name>
<evidence type="ECO:0000256" key="5">
    <source>
        <dbReference type="RuleBase" id="RU004020"/>
    </source>
</evidence>
<keyword evidence="4" id="KW-0539">Nucleus</keyword>
<feature type="region of interest" description="Disordered" evidence="6">
    <location>
        <begin position="306"/>
        <end position="371"/>
    </location>
</feature>
<dbReference type="PRINTS" id="PR00056">
    <property type="entry name" value="HSFDOMAIN"/>
</dbReference>
<keyword evidence="3" id="KW-0238">DNA-binding</keyword>
<reference evidence="8 9" key="1">
    <citation type="journal article" date="2018" name="G3 (Bethesda)">
        <title>Phylogenetic and Phylogenomic Definition of Rhizopus Species.</title>
        <authorList>
            <person name="Gryganskyi A.P."/>
            <person name="Golan J."/>
            <person name="Dolatabadi S."/>
            <person name="Mondo S."/>
            <person name="Robb S."/>
            <person name="Idnurm A."/>
            <person name="Muszewska A."/>
            <person name="Steczkiewicz K."/>
            <person name="Masonjones S."/>
            <person name="Liao H.L."/>
            <person name="Gajdeczka M.T."/>
            <person name="Anike F."/>
            <person name="Vuek A."/>
            <person name="Anishchenko I.M."/>
            <person name="Voigt K."/>
            <person name="de Hoog G.S."/>
            <person name="Smith M.E."/>
            <person name="Heitman J."/>
            <person name="Vilgalys R."/>
            <person name="Stajich J.E."/>
        </authorList>
    </citation>
    <scope>NUCLEOTIDE SEQUENCE [LARGE SCALE GENOMIC DNA]</scope>
    <source>
        <strain evidence="8 9">LSU 92-RS-03</strain>
    </source>
</reference>